<keyword evidence="2" id="KW-1185">Reference proteome</keyword>
<comment type="caution">
    <text evidence="1">The sequence shown here is derived from an EMBL/GenBank/DDBJ whole genome shotgun (WGS) entry which is preliminary data.</text>
</comment>
<accession>A0ABQ4TYZ3</accession>
<organism evidence="1 2">
    <name type="scientific">Methylobacterium trifolii</name>
    <dbReference type="NCBI Taxonomy" id="1003092"/>
    <lineage>
        <taxon>Bacteria</taxon>
        <taxon>Pseudomonadati</taxon>
        <taxon>Pseudomonadota</taxon>
        <taxon>Alphaproteobacteria</taxon>
        <taxon>Hyphomicrobiales</taxon>
        <taxon>Methylobacteriaceae</taxon>
        <taxon>Methylobacterium</taxon>
    </lineage>
</organism>
<reference evidence="1" key="1">
    <citation type="journal article" date="2021" name="Front. Microbiol.">
        <title>Comprehensive Comparative Genomics and Phenotyping of Methylobacterium Species.</title>
        <authorList>
            <person name="Alessa O."/>
            <person name="Ogura Y."/>
            <person name="Fujitani Y."/>
            <person name="Takami H."/>
            <person name="Hayashi T."/>
            <person name="Sahin N."/>
            <person name="Tani A."/>
        </authorList>
    </citation>
    <scope>NUCLEOTIDE SEQUENCE</scope>
    <source>
        <strain evidence="1">DSM 23632</strain>
    </source>
</reference>
<name>A0ABQ4TYZ3_9HYPH</name>
<gene>
    <name evidence="1" type="ORF">MPOCJGCO_1853</name>
</gene>
<evidence type="ECO:0000313" key="2">
    <source>
        <dbReference type="Proteomes" id="UP001055057"/>
    </source>
</evidence>
<evidence type="ECO:0000313" key="1">
    <source>
        <dbReference type="EMBL" id="GJE59751.1"/>
    </source>
</evidence>
<dbReference type="RefSeq" id="WP_238182322.1">
    <property type="nucleotide sequence ID" value="NZ_BPRB01000092.1"/>
</dbReference>
<reference evidence="1" key="2">
    <citation type="submission" date="2021-08" db="EMBL/GenBank/DDBJ databases">
        <authorList>
            <person name="Tani A."/>
            <person name="Ola A."/>
            <person name="Ogura Y."/>
            <person name="Katsura K."/>
            <person name="Hayashi T."/>
        </authorList>
    </citation>
    <scope>NUCLEOTIDE SEQUENCE</scope>
    <source>
        <strain evidence="1">DSM 23632</strain>
    </source>
</reference>
<dbReference type="Proteomes" id="UP001055057">
    <property type="component" value="Unassembled WGS sequence"/>
</dbReference>
<proteinExistence type="predicted"/>
<protein>
    <submittedName>
        <fullName evidence="1">Uncharacterized protein</fullName>
    </submittedName>
</protein>
<sequence>MAYSEVRDPVTGAARDDVVRRESDGAFIPADPGNTDWLAYRAWIAAGNAPAAGRDPTGDAPPGTP</sequence>
<dbReference type="EMBL" id="BPRB01000092">
    <property type="protein sequence ID" value="GJE59751.1"/>
    <property type="molecule type" value="Genomic_DNA"/>
</dbReference>